<dbReference type="RefSeq" id="WP_181580931.1">
    <property type="nucleotide sequence ID" value="NZ_CP059399.1"/>
</dbReference>
<dbReference type="EMBL" id="CP059399">
    <property type="protein sequence ID" value="QLY29727.1"/>
    <property type="molecule type" value="Genomic_DNA"/>
</dbReference>
<evidence type="ECO:0000313" key="2">
    <source>
        <dbReference type="Proteomes" id="UP000515512"/>
    </source>
</evidence>
<name>A0A7D6ZGF4_9NOCA</name>
<proteinExistence type="predicted"/>
<reference evidence="1 2" key="1">
    <citation type="submission" date="2020-07" db="EMBL/GenBank/DDBJ databases">
        <authorList>
            <person name="Zhuang K."/>
            <person name="Ran Y."/>
        </authorList>
    </citation>
    <scope>NUCLEOTIDE SEQUENCE [LARGE SCALE GENOMIC DNA]</scope>
    <source>
        <strain evidence="1 2">WCH-YHL-001</strain>
    </source>
</reference>
<evidence type="ECO:0000313" key="1">
    <source>
        <dbReference type="EMBL" id="QLY29727.1"/>
    </source>
</evidence>
<dbReference type="AlphaFoldDB" id="A0A7D6ZGF4"/>
<gene>
    <name evidence="1" type="ORF">H0264_31585</name>
</gene>
<protein>
    <submittedName>
        <fullName evidence="1">Uncharacterized protein</fullName>
    </submittedName>
</protein>
<dbReference type="KEGG" id="nhu:H0264_31585"/>
<dbReference type="Proteomes" id="UP000515512">
    <property type="component" value="Chromosome"/>
</dbReference>
<accession>A0A7D6ZGF4</accession>
<sequence>MSEHLIEDLVADTVLLLDAHAPAGDPRPRDWFAALYHFQDGFDCSFTRFRVMDALLGRRHTYRFDLDRHPDHAERPAYFAGLREFTALRGPGGSPEDDGAWLEDGYVDPPHLYCDAGSALWRRMAAELEPADRVPPARVSPLDVLRVVAVAAVERGDLPLLADWYNLGPRLLGVLDPEGDVRAEEVRETVRRTGALETVEPHGYRPPDDLIADDPVDAWWWHLTP</sequence>
<keyword evidence="2" id="KW-1185">Reference proteome</keyword>
<organism evidence="1 2">
    <name type="scientific">Nocardia huaxiensis</name>
    <dbReference type="NCBI Taxonomy" id="2755382"/>
    <lineage>
        <taxon>Bacteria</taxon>
        <taxon>Bacillati</taxon>
        <taxon>Actinomycetota</taxon>
        <taxon>Actinomycetes</taxon>
        <taxon>Mycobacteriales</taxon>
        <taxon>Nocardiaceae</taxon>
        <taxon>Nocardia</taxon>
    </lineage>
</organism>